<reference evidence="3" key="1">
    <citation type="journal article" date="2023" name="Int. J. Syst. Evol. Microbiol.">
        <title>&lt;i&gt;Shewanella septentrionalis&lt;/i&gt; sp. nov. and &lt;i&gt;Shewanella holmiensis&lt;/i&gt; sp. nov., isolated from Baltic Sea water and sediments.</title>
        <authorList>
            <person name="Martin-Rodriguez A.J."/>
            <person name="Thorell K."/>
            <person name="Joffre E."/>
            <person name="Jensie-Markopoulos S."/>
            <person name="Moore E.R.B."/>
            <person name="Sjoling A."/>
        </authorList>
    </citation>
    <scope>NUCLEOTIDE SEQUENCE</scope>
    <source>
        <strain evidence="3">SP1W3</strain>
    </source>
</reference>
<evidence type="ECO:0000256" key="1">
    <source>
        <dbReference type="SAM" id="Phobius"/>
    </source>
</evidence>
<evidence type="ECO:0000313" key="4">
    <source>
        <dbReference type="Proteomes" id="UP001155604"/>
    </source>
</evidence>
<dbReference type="InterPro" id="IPR025746">
    <property type="entry name" value="PilX_N_dom"/>
</dbReference>
<keyword evidence="1" id="KW-1133">Transmembrane helix</keyword>
<comment type="caution">
    <text evidence="3">The sequence shown here is derived from an EMBL/GenBank/DDBJ whole genome shotgun (WGS) entry which is preliminary data.</text>
</comment>
<keyword evidence="1" id="KW-0472">Membrane</keyword>
<gene>
    <name evidence="3" type="ORF">NE536_19495</name>
</gene>
<accession>A0A9X3B380</accession>
<evidence type="ECO:0000259" key="2">
    <source>
        <dbReference type="Pfam" id="PF14341"/>
    </source>
</evidence>
<dbReference type="AlphaFoldDB" id="A0A9X3B380"/>
<protein>
    <submittedName>
        <fullName evidence="3">Pilus assembly PilX N-terminal domain-containing protein</fullName>
    </submittedName>
</protein>
<proteinExistence type="predicted"/>
<dbReference type="EMBL" id="JAMTCC010000045">
    <property type="protein sequence ID" value="MCT7947538.1"/>
    <property type="molecule type" value="Genomic_DNA"/>
</dbReference>
<evidence type="ECO:0000313" key="3">
    <source>
        <dbReference type="EMBL" id="MCT7947538.1"/>
    </source>
</evidence>
<dbReference type="RefSeq" id="WP_261273736.1">
    <property type="nucleotide sequence ID" value="NZ_JAMTCC010000045.1"/>
</dbReference>
<dbReference type="Pfam" id="PF14341">
    <property type="entry name" value="PilX_N"/>
    <property type="match status" value="1"/>
</dbReference>
<feature type="domain" description="Type 4 fimbrial biogenesis protein PilX N-terminal" evidence="2">
    <location>
        <begin position="6"/>
        <end position="53"/>
    </location>
</feature>
<keyword evidence="1" id="KW-0812">Transmembrane</keyword>
<organism evidence="3 4">
    <name type="scientific">Shewanella septentrionalis</name>
    <dbReference type="NCBI Taxonomy" id="2952223"/>
    <lineage>
        <taxon>Bacteria</taxon>
        <taxon>Pseudomonadati</taxon>
        <taxon>Pseudomonadota</taxon>
        <taxon>Gammaproteobacteria</taxon>
        <taxon>Alteromonadales</taxon>
        <taxon>Shewanellaceae</taxon>
        <taxon>Shewanella</taxon>
    </lineage>
</organism>
<dbReference type="Proteomes" id="UP001155604">
    <property type="component" value="Unassembled WGS sequence"/>
</dbReference>
<sequence length="146" mass="15116">MKKQEGIVLFFALIVLIIMTVIGVALAVNSTTSLRMAGAGSERIEAQSIAGGGLDEAIENSKGSTLANMAVETTLTSTLGSKQLLTPMPKDGTVQDVSCQRNTKASGANLVSCRRIEISSSASFGRDNLGQLTVVAGIEQEVLTGS</sequence>
<name>A0A9X3B380_9GAMM</name>
<keyword evidence="4" id="KW-1185">Reference proteome</keyword>
<feature type="transmembrane region" description="Helical" evidence="1">
    <location>
        <begin position="7"/>
        <end position="28"/>
    </location>
</feature>